<evidence type="ECO:0000313" key="1">
    <source>
        <dbReference type="EMBL" id="QJA98481.1"/>
    </source>
</evidence>
<proteinExistence type="predicted"/>
<accession>A0A6M3M081</accession>
<dbReference type="InterPro" id="IPR008969">
    <property type="entry name" value="CarboxyPept-like_regulatory"/>
</dbReference>
<sequence length="435" mass="46903">MAYIWKPDSSIVSGLGDIGTYSALEVFLDGTTLKIIAKAHNVGWFGFYWDGSTWISNQSIVNGLADVSNYSNASPTIFKDGATWKLIHGVDTGTIGGYCKGYYWNGSKWILSSAIVSGIGNIGWYPSPGVFLDGSTRKLLVFCGYLNYYGLYWNGSTWVRNDAVIIAGLGPGVYPKSPTVFLDGSTIKLIFGNGSGGYHGYYWSGSAWISDPSIIAGLYSVPSPSTPSVFLDGSTRKLITGDRNGNFHGFEWAIVYTISGTVYDENNDPLQGVSIEAVGTTTYNTTTAIDGTYSLTVNPDQYTVTASKTLYDDNVANVDARTSNQTQNFTMVLTTYTISGTISDELGNKLRDVDITISNGTTYTTTTDENGAYTQVVNTGTYDIAVSKSRSTFHDITESSISVTADTTQNITMLTDRIVGIQKSKGMSIPGGIRL</sequence>
<reference evidence="1" key="1">
    <citation type="submission" date="2020-03" db="EMBL/GenBank/DDBJ databases">
        <title>The deep terrestrial virosphere.</title>
        <authorList>
            <person name="Holmfeldt K."/>
            <person name="Nilsson E."/>
            <person name="Simone D."/>
            <person name="Lopez-Fernandez M."/>
            <person name="Wu X."/>
            <person name="de Brujin I."/>
            <person name="Lundin D."/>
            <person name="Andersson A."/>
            <person name="Bertilsson S."/>
            <person name="Dopson M."/>
        </authorList>
    </citation>
    <scope>NUCLEOTIDE SEQUENCE</scope>
    <source>
        <strain evidence="1">MM171A01759</strain>
    </source>
</reference>
<protein>
    <recommendedName>
        <fullName evidence="2">Carboxypeptidase regulatory-like domain-containing protein</fullName>
    </recommendedName>
</protein>
<dbReference type="EMBL" id="MT143584">
    <property type="protein sequence ID" value="QJA98481.1"/>
    <property type="molecule type" value="Genomic_DNA"/>
</dbReference>
<dbReference type="Pfam" id="PF13620">
    <property type="entry name" value="CarboxypepD_reg"/>
    <property type="match status" value="2"/>
</dbReference>
<dbReference type="AlphaFoldDB" id="A0A6M3M081"/>
<gene>
    <name evidence="1" type="ORF">MM171A01759_0006</name>
</gene>
<organism evidence="1">
    <name type="scientific">viral metagenome</name>
    <dbReference type="NCBI Taxonomy" id="1070528"/>
    <lineage>
        <taxon>unclassified sequences</taxon>
        <taxon>metagenomes</taxon>
        <taxon>organismal metagenomes</taxon>
    </lineage>
</organism>
<dbReference type="SUPFAM" id="SSF49464">
    <property type="entry name" value="Carboxypeptidase regulatory domain-like"/>
    <property type="match status" value="2"/>
</dbReference>
<name>A0A6M3M081_9ZZZZ</name>
<dbReference type="Gene3D" id="2.60.40.1120">
    <property type="entry name" value="Carboxypeptidase-like, regulatory domain"/>
    <property type="match status" value="2"/>
</dbReference>
<evidence type="ECO:0008006" key="2">
    <source>
        <dbReference type="Google" id="ProtNLM"/>
    </source>
</evidence>